<dbReference type="AlphaFoldDB" id="A0A8H4PCU4"/>
<dbReference type="OrthoDB" id="9974981at2759"/>
<evidence type="ECO:0000256" key="3">
    <source>
        <dbReference type="ARBA" id="ARBA00023002"/>
    </source>
</evidence>
<keyword evidence="2" id="KW-0521">NADP</keyword>
<dbReference type="Gene3D" id="3.40.50.720">
    <property type="entry name" value="NAD(P)-binding Rossmann-like Domain"/>
    <property type="match status" value="1"/>
</dbReference>
<comment type="caution">
    <text evidence="5">The sequence shown here is derived from an EMBL/GenBank/DDBJ whole genome shotgun (WGS) entry which is preliminary data.</text>
</comment>
<dbReference type="GO" id="GO:0016491">
    <property type="term" value="F:oxidoreductase activity"/>
    <property type="evidence" value="ECO:0007669"/>
    <property type="project" value="UniProtKB-KW"/>
</dbReference>
<comment type="similarity">
    <text evidence="1">Belongs to the NmrA-type oxidoreductase family. Isoflavone reductase subfamily.</text>
</comment>
<dbReference type="Gene3D" id="3.90.25.10">
    <property type="entry name" value="UDP-galactose 4-epimerase, domain 1"/>
    <property type="match status" value="1"/>
</dbReference>
<dbReference type="InterPro" id="IPR016040">
    <property type="entry name" value="NAD(P)-bd_dom"/>
</dbReference>
<dbReference type="Pfam" id="PF13460">
    <property type="entry name" value="NAD_binding_10"/>
    <property type="match status" value="1"/>
</dbReference>
<name>A0A8H4PCU4_9HYPO</name>
<feature type="domain" description="NAD(P)-binding" evidence="4">
    <location>
        <begin position="12"/>
        <end position="148"/>
    </location>
</feature>
<evidence type="ECO:0000256" key="2">
    <source>
        <dbReference type="ARBA" id="ARBA00022857"/>
    </source>
</evidence>
<dbReference type="InterPro" id="IPR045312">
    <property type="entry name" value="PCBER-like"/>
</dbReference>
<sequence>MSSYNKVAILGKGLLGAAVLEELVAAGFTVTLLSRDPSKVKDLPTGVKTAQVDYSSEDSVVEALRGQDVAVATFGSEAVITQDKIIDAAIKAGVKRYIPADWGSVTTDPKAKTLPFNYPVVKIQDHLKKKAEEGTLEWTIFSVGAFLEFVLNLPFLIDLRSKSVQLYDEGQHTFSSTSVHSIGKAIAGALKKPEATKNRNLLIHDIVLSQAKVLALAKKHSPPGTQWTETRIDAAKEFEQSLENLKKDPTDFHLILPLLKATILGGNYRAAFTDVDNELVGIPLLTDEEFERKLESTLQSL</sequence>
<organism evidence="5 6">
    <name type="scientific">Fusarium albosuccineum</name>
    <dbReference type="NCBI Taxonomy" id="1237068"/>
    <lineage>
        <taxon>Eukaryota</taxon>
        <taxon>Fungi</taxon>
        <taxon>Dikarya</taxon>
        <taxon>Ascomycota</taxon>
        <taxon>Pezizomycotina</taxon>
        <taxon>Sordariomycetes</taxon>
        <taxon>Hypocreomycetidae</taxon>
        <taxon>Hypocreales</taxon>
        <taxon>Nectriaceae</taxon>
        <taxon>Fusarium</taxon>
        <taxon>Fusarium decemcellulare species complex</taxon>
    </lineage>
</organism>
<accession>A0A8H4PCU4</accession>
<reference evidence="5 6" key="1">
    <citation type="submission" date="2020-01" db="EMBL/GenBank/DDBJ databases">
        <title>Identification and distribution of gene clusters putatively required for synthesis of sphingolipid metabolism inhibitors in phylogenetically diverse species of the filamentous fungus Fusarium.</title>
        <authorList>
            <person name="Kim H.-S."/>
            <person name="Busman M."/>
            <person name="Brown D.W."/>
            <person name="Divon H."/>
            <person name="Uhlig S."/>
            <person name="Proctor R.H."/>
        </authorList>
    </citation>
    <scope>NUCLEOTIDE SEQUENCE [LARGE SCALE GENOMIC DNA]</scope>
    <source>
        <strain evidence="5 6">NRRL 20459</strain>
    </source>
</reference>
<evidence type="ECO:0000259" key="4">
    <source>
        <dbReference type="Pfam" id="PF13460"/>
    </source>
</evidence>
<evidence type="ECO:0000256" key="1">
    <source>
        <dbReference type="ARBA" id="ARBA00005725"/>
    </source>
</evidence>
<protein>
    <submittedName>
        <fullName evidence="5">2`-hydroxyisoflavone reductase</fullName>
    </submittedName>
</protein>
<proteinExistence type="inferred from homology"/>
<gene>
    <name evidence="5" type="ORF">FALBO_8484</name>
</gene>
<dbReference type="CDD" id="cd05259">
    <property type="entry name" value="PCBER_SDR_a"/>
    <property type="match status" value="1"/>
</dbReference>
<dbReference type="SUPFAM" id="SSF51735">
    <property type="entry name" value="NAD(P)-binding Rossmann-fold domains"/>
    <property type="match status" value="1"/>
</dbReference>
<dbReference type="Proteomes" id="UP000554235">
    <property type="component" value="Unassembled WGS sequence"/>
</dbReference>
<dbReference type="InterPro" id="IPR051609">
    <property type="entry name" value="NmrA/Isoflavone_reductase-like"/>
</dbReference>
<keyword evidence="6" id="KW-1185">Reference proteome</keyword>
<dbReference type="EMBL" id="JAADYS010001155">
    <property type="protein sequence ID" value="KAF4464686.1"/>
    <property type="molecule type" value="Genomic_DNA"/>
</dbReference>
<dbReference type="PANTHER" id="PTHR47706">
    <property type="entry name" value="NMRA-LIKE FAMILY PROTEIN"/>
    <property type="match status" value="1"/>
</dbReference>
<evidence type="ECO:0000313" key="5">
    <source>
        <dbReference type="EMBL" id="KAF4464686.1"/>
    </source>
</evidence>
<keyword evidence="3" id="KW-0560">Oxidoreductase</keyword>
<dbReference type="InterPro" id="IPR036291">
    <property type="entry name" value="NAD(P)-bd_dom_sf"/>
</dbReference>
<dbReference type="PANTHER" id="PTHR47706:SF1">
    <property type="entry name" value="CIPA-LIKE, PUTATIVE (AFU_ORTHOLOGUE AFUA_1G12460)-RELATED"/>
    <property type="match status" value="1"/>
</dbReference>
<evidence type="ECO:0000313" key="6">
    <source>
        <dbReference type="Proteomes" id="UP000554235"/>
    </source>
</evidence>